<dbReference type="SUPFAM" id="SSF55120">
    <property type="entry name" value="Pseudouridine synthase"/>
    <property type="match status" value="1"/>
</dbReference>
<evidence type="ECO:0000256" key="3">
    <source>
        <dbReference type="ARBA" id="ARBA00022884"/>
    </source>
</evidence>
<feature type="region of interest" description="Disordered" evidence="6">
    <location>
        <begin position="1"/>
        <end position="35"/>
    </location>
</feature>
<feature type="compositionally biased region" description="Basic and acidic residues" evidence="6">
    <location>
        <begin position="468"/>
        <end position="479"/>
    </location>
</feature>
<name>A0A1M5M3M9_9EURY</name>
<keyword evidence="3 5" id="KW-0694">RNA-binding</keyword>
<evidence type="ECO:0000259" key="7">
    <source>
        <dbReference type="Pfam" id="PF21238"/>
    </source>
</evidence>
<dbReference type="GO" id="GO:0160148">
    <property type="term" value="F:tRNA pseudouridine(55) synthase activity"/>
    <property type="evidence" value="ECO:0007669"/>
    <property type="project" value="UniProtKB-EC"/>
</dbReference>
<dbReference type="InterPro" id="IPR005912">
    <property type="entry name" value="Pus10"/>
</dbReference>
<dbReference type="EMBL" id="FQWV01000002">
    <property type="protein sequence ID" value="SHG71875.1"/>
    <property type="molecule type" value="Genomic_DNA"/>
</dbReference>
<dbReference type="Proteomes" id="UP000184357">
    <property type="component" value="Unassembled WGS sequence"/>
</dbReference>
<dbReference type="PANTHER" id="PTHR21568">
    <property type="entry name" value="TRNA PSEUDOURIDINE SYNTHASE PUS10"/>
    <property type="match status" value="1"/>
</dbReference>
<evidence type="ECO:0000256" key="1">
    <source>
        <dbReference type="ARBA" id="ARBA00009652"/>
    </source>
</evidence>
<dbReference type="Gene3D" id="3.30.70.3190">
    <property type="match status" value="1"/>
</dbReference>
<dbReference type="PANTHER" id="PTHR21568:SF0">
    <property type="entry name" value="TRNA PSEUDOURIDINE SYNTHASE PUS10"/>
    <property type="match status" value="1"/>
</dbReference>
<evidence type="ECO:0000256" key="2">
    <source>
        <dbReference type="ARBA" id="ARBA00022694"/>
    </source>
</evidence>
<keyword evidence="2 5" id="KW-0819">tRNA processing</keyword>
<feature type="domain" description="Pus10-like C-terminal" evidence="7">
    <location>
        <begin position="207"/>
        <end position="452"/>
    </location>
</feature>
<organism evidence="9 10">
    <name type="scientific">Halobaculum gomorrense</name>
    <dbReference type="NCBI Taxonomy" id="43928"/>
    <lineage>
        <taxon>Archaea</taxon>
        <taxon>Methanobacteriati</taxon>
        <taxon>Methanobacteriota</taxon>
        <taxon>Stenosarchaea group</taxon>
        <taxon>Halobacteria</taxon>
        <taxon>Halobacteriales</taxon>
        <taxon>Haloferacaceae</taxon>
        <taxon>Halobaculum</taxon>
    </lineage>
</organism>
<evidence type="ECO:0000313" key="10">
    <source>
        <dbReference type="Proteomes" id="UP000184357"/>
    </source>
</evidence>
<evidence type="ECO:0000256" key="5">
    <source>
        <dbReference type="HAMAP-Rule" id="MF_01893"/>
    </source>
</evidence>
<dbReference type="EC" id="5.4.99.25" evidence="5"/>
<dbReference type="FunFam" id="3.30.70.2510:FF:000001">
    <property type="entry name" value="tRNA pseudouridine synthase Pus10"/>
    <property type="match status" value="1"/>
</dbReference>
<feature type="active site" description="Nucleophile" evidence="5">
    <location>
        <position position="279"/>
    </location>
</feature>
<dbReference type="OrthoDB" id="10348at2157"/>
<protein>
    <recommendedName>
        <fullName evidence="5">tRNA pseudouridine synthase Pus10</fullName>
        <ecNumber evidence="5">5.4.99.25</ecNumber>
    </recommendedName>
    <alternativeName>
        <fullName evidence="5">tRNA pseudouridine 54/55 synthase</fullName>
        <shortName evidence="5">Psi54/55 synthase</shortName>
    </alternativeName>
</protein>
<evidence type="ECO:0000313" key="9">
    <source>
        <dbReference type="EMBL" id="SHG71875.1"/>
    </source>
</evidence>
<dbReference type="InterPro" id="IPR036410">
    <property type="entry name" value="HSP_DnaJ_Cys-rich_dom_sf"/>
</dbReference>
<feature type="region of interest" description="Disordered" evidence="6">
    <location>
        <begin position="459"/>
        <end position="479"/>
    </location>
</feature>
<accession>A0A1M5M3M9</accession>
<dbReference type="STRING" id="43928.SAMN05443636_0873"/>
<dbReference type="InterPro" id="IPR039894">
    <property type="entry name" value="Pus10-like"/>
</dbReference>
<dbReference type="RefSeq" id="WP_079991490.1">
    <property type="nucleotide sequence ID" value="NZ_FQWV01000002.1"/>
</dbReference>
<gene>
    <name evidence="5" type="primary">pus10</name>
    <name evidence="9" type="ORF">SAMN05443636_0873</name>
</gene>
<dbReference type="GO" id="GO:0031119">
    <property type="term" value="P:tRNA pseudouridine synthesis"/>
    <property type="evidence" value="ECO:0007669"/>
    <property type="project" value="UniProtKB-UniRule"/>
</dbReference>
<feature type="compositionally biased region" description="Acidic residues" evidence="6">
    <location>
        <begin position="11"/>
        <end position="30"/>
    </location>
</feature>
<evidence type="ECO:0000256" key="4">
    <source>
        <dbReference type="ARBA" id="ARBA00023235"/>
    </source>
</evidence>
<dbReference type="GO" id="GO:0000049">
    <property type="term" value="F:tRNA binding"/>
    <property type="evidence" value="ECO:0007669"/>
    <property type="project" value="InterPro"/>
</dbReference>
<feature type="binding site" evidence="5">
    <location>
        <position position="417"/>
    </location>
    <ligand>
        <name>substrate</name>
    </ligand>
</feature>
<proteinExistence type="inferred from homology"/>
<comment type="catalytic activity">
    <reaction evidence="5">
        <text>uridine(55) in tRNA = pseudouridine(55) in tRNA</text>
        <dbReference type="Rhea" id="RHEA:42532"/>
        <dbReference type="Rhea" id="RHEA-COMP:10101"/>
        <dbReference type="Rhea" id="RHEA-COMP:10102"/>
        <dbReference type="ChEBI" id="CHEBI:65314"/>
        <dbReference type="ChEBI" id="CHEBI:65315"/>
        <dbReference type="EC" id="5.4.99.25"/>
    </reaction>
</comment>
<feature type="domain" description="Pus10 THUMP" evidence="8">
    <location>
        <begin position="113"/>
        <end position="192"/>
    </location>
</feature>
<sequence length="479" mass="52124">MTDSDAPPDASDPDADEAVDADPDADEAVDADATGERAASDVLDTARALLATGPLCDHCLGRPFAERSFGLGNHERGRGLRVAVALADDTDYEGGADGDCWVCEGVFERLDEFAERAADAVADYEYATYQVGTRVPPLAEENDRLLREDAGMDPDAGEPLRKELNREVGKRVGHVTDTEVDFERPHVQFLLDVDADRVEATVNSAHVYGRYRKLERDIPQTEWPCSDCRGSGRQGREQCDTCGGSGYLYDESVEQLTAPVVEDVMEGVDSTFHGAGREDVDALMLGTGRPFVIEVDEPRRREIDADRLEGDINAFADGNVEVEGLRRCTHDMVERVKELDATKRYRAQVEFGGDVTAGELVDAVDDLDGETIEQYTPNRVDHRRAAKTRTRVAHEVTGELEDARHATVEVHGAGGLYIKELISGDEGRTEPSLAGLLGVDATVTALDVLAVEGAEEPFERPGFFLDGEDGHPDTDADGE</sequence>
<evidence type="ECO:0000259" key="8">
    <source>
        <dbReference type="Pfam" id="PF22023"/>
    </source>
</evidence>
<dbReference type="InterPro" id="IPR020103">
    <property type="entry name" value="PsdUridine_synth_cat_dom_sf"/>
</dbReference>
<keyword evidence="4 5" id="KW-0413">Isomerase</keyword>
<dbReference type="Gene3D" id="3.30.70.2510">
    <property type="match status" value="1"/>
</dbReference>
<keyword evidence="10" id="KW-1185">Reference proteome</keyword>
<dbReference type="Pfam" id="PF22023">
    <property type="entry name" value="Pus10_THUMP_arc"/>
    <property type="match status" value="1"/>
</dbReference>
<dbReference type="SUPFAM" id="SSF57938">
    <property type="entry name" value="DnaJ/Hsp40 cysteine-rich domain"/>
    <property type="match status" value="1"/>
</dbReference>
<reference evidence="9 10" key="1">
    <citation type="submission" date="2016-11" db="EMBL/GenBank/DDBJ databases">
        <authorList>
            <person name="Jaros S."/>
            <person name="Januszkiewicz K."/>
            <person name="Wedrychowicz H."/>
        </authorList>
    </citation>
    <scope>NUCLEOTIDE SEQUENCE [LARGE SCALE GENOMIC DNA]</scope>
    <source>
        <strain evidence="9 10">DSM 9297</strain>
    </source>
</reference>
<evidence type="ECO:0000256" key="6">
    <source>
        <dbReference type="SAM" id="MobiDB-lite"/>
    </source>
</evidence>
<comment type="function">
    <text evidence="5">Responsible for synthesis of pseudouridine from uracil-54 and uracil-55 in the psi GC loop of transfer RNAs.</text>
</comment>
<comment type="catalytic activity">
    <reaction evidence="5">
        <text>uridine(54) in tRNA = pseudouridine(54) in tRNA</text>
        <dbReference type="Rhea" id="RHEA:57876"/>
        <dbReference type="Rhea" id="RHEA-COMP:10193"/>
        <dbReference type="Rhea" id="RHEA-COMP:14141"/>
        <dbReference type="ChEBI" id="CHEBI:65314"/>
        <dbReference type="ChEBI" id="CHEBI:65315"/>
    </reaction>
</comment>
<dbReference type="HAMAP" id="MF_01893">
    <property type="entry name" value="Pus10_arch"/>
    <property type="match status" value="1"/>
</dbReference>
<dbReference type="Pfam" id="PF21238">
    <property type="entry name" value="Pus10_C"/>
    <property type="match status" value="1"/>
</dbReference>
<comment type="similarity">
    <text evidence="1 5">Belongs to the pseudouridine synthase Pus10 family.</text>
</comment>
<dbReference type="AlphaFoldDB" id="A0A1M5M3M9"/>
<dbReference type="InterPro" id="IPR048741">
    <property type="entry name" value="Pus10-like_C"/>
</dbReference>
<dbReference type="InterPro" id="IPR055174">
    <property type="entry name" value="Pus10_THUMP_arc"/>
</dbReference>
<dbReference type="NCBIfam" id="TIGR01213">
    <property type="entry name" value="pseudo_Pus10arc"/>
    <property type="match status" value="1"/>
</dbReference>
<feature type="binding site" evidence="5">
    <location>
        <position position="345"/>
    </location>
    <ligand>
        <name>substrate</name>
    </ligand>
</feature>